<feature type="domain" description="Erythromycin biosynthesis protein CIII-like C-terminal" evidence="1">
    <location>
        <begin position="282"/>
        <end position="387"/>
    </location>
</feature>
<dbReference type="CDD" id="cd03784">
    <property type="entry name" value="GT1_Gtf-like"/>
    <property type="match status" value="1"/>
</dbReference>
<name>A0ABS1WWC1_9GAMM</name>
<dbReference type="InterPro" id="IPR050426">
    <property type="entry name" value="Glycosyltransferase_28"/>
</dbReference>
<protein>
    <submittedName>
        <fullName evidence="2">Glycosyltransferase family 1 protein</fullName>
    </submittedName>
</protein>
<dbReference type="RefSeq" id="WP_203167309.1">
    <property type="nucleotide sequence ID" value="NZ_JAEVLS010000002.1"/>
</dbReference>
<dbReference type="Pfam" id="PF06722">
    <property type="entry name" value="EryCIII-like_C"/>
    <property type="match status" value="1"/>
</dbReference>
<dbReference type="InterPro" id="IPR002213">
    <property type="entry name" value="UDP_glucos_trans"/>
</dbReference>
<accession>A0ABS1WWC1</accession>
<sequence>MKFLVLTYGTDGDTRPLAALSRALMDAGHEAHLLADGATLGTATALGVPATPIAGDIRKALQPGSGLFEKNSVNHTARELARIANENAEHWLRSAIQAGAGCDALILSGLAGFIGLSAAEHLRVPAIGTGLFPLTPTADFASPFLPPGKLPRMLNRFSHHFINGVLWRSFRKATNEARARVCSLPPWKSLPTGHPMLYGVSPALLPQPRDWPSNALVCGQWLAPARQWTPPEALDAFLSAGTPPVYVGFGSMGGMDPKHLLESVVAGLGGRRALFYPGWSGVDAARLPDNIFVVGETPHDWLLPRCSLAVHHGGSGTSHSTARAGIPSVVVPFAGDQPFWADRLHGLGVAARLPRWKALNATSLADSIRYAERDDVRSRARDMGEKMRTEAGLATAVRAIEKFASHR</sequence>
<dbReference type="PANTHER" id="PTHR48050:SF13">
    <property type="entry name" value="STEROL 3-BETA-GLUCOSYLTRANSFERASE UGT80A2"/>
    <property type="match status" value="1"/>
</dbReference>
<comment type="caution">
    <text evidence="2">The sequence shown here is derived from an EMBL/GenBank/DDBJ whole genome shotgun (WGS) entry which is preliminary data.</text>
</comment>
<keyword evidence="3" id="KW-1185">Reference proteome</keyword>
<dbReference type="SUPFAM" id="SSF53756">
    <property type="entry name" value="UDP-Glycosyltransferase/glycogen phosphorylase"/>
    <property type="match status" value="1"/>
</dbReference>
<proteinExistence type="predicted"/>
<dbReference type="Gene3D" id="3.40.50.2000">
    <property type="entry name" value="Glycogen Phosphorylase B"/>
    <property type="match status" value="2"/>
</dbReference>
<dbReference type="PANTHER" id="PTHR48050">
    <property type="entry name" value="STEROL 3-BETA-GLUCOSYLTRANSFERASE"/>
    <property type="match status" value="1"/>
</dbReference>
<reference evidence="2 3" key="1">
    <citation type="journal article" date="2021" name="Int. J. Syst. Evol. Microbiol.">
        <title>Steroidobacter gossypii sp. nov., isolated from soil of cotton cropping field.</title>
        <authorList>
            <person name="Huang R."/>
            <person name="Yang S."/>
            <person name="Zhen C."/>
            <person name="Liu W."/>
        </authorList>
    </citation>
    <scope>NUCLEOTIDE SEQUENCE [LARGE SCALE GENOMIC DNA]</scope>
    <source>
        <strain evidence="2 3">S1-65</strain>
    </source>
</reference>
<evidence type="ECO:0000313" key="3">
    <source>
        <dbReference type="Proteomes" id="UP000661077"/>
    </source>
</evidence>
<evidence type="ECO:0000313" key="2">
    <source>
        <dbReference type="EMBL" id="MBM0105257.1"/>
    </source>
</evidence>
<evidence type="ECO:0000259" key="1">
    <source>
        <dbReference type="Pfam" id="PF06722"/>
    </source>
</evidence>
<dbReference type="InterPro" id="IPR010610">
    <property type="entry name" value="EryCIII-like_C"/>
</dbReference>
<dbReference type="Proteomes" id="UP000661077">
    <property type="component" value="Unassembled WGS sequence"/>
</dbReference>
<dbReference type="EMBL" id="JAEVLS010000002">
    <property type="protein sequence ID" value="MBM0105257.1"/>
    <property type="molecule type" value="Genomic_DNA"/>
</dbReference>
<organism evidence="2 3">
    <name type="scientific">Steroidobacter gossypii</name>
    <dbReference type="NCBI Taxonomy" id="2805490"/>
    <lineage>
        <taxon>Bacteria</taxon>
        <taxon>Pseudomonadati</taxon>
        <taxon>Pseudomonadota</taxon>
        <taxon>Gammaproteobacteria</taxon>
        <taxon>Steroidobacterales</taxon>
        <taxon>Steroidobacteraceae</taxon>
        <taxon>Steroidobacter</taxon>
    </lineage>
</organism>
<gene>
    <name evidence="2" type="ORF">JM946_10880</name>
</gene>